<feature type="domain" description="HTH tetR-type" evidence="5">
    <location>
        <begin position="7"/>
        <end position="67"/>
    </location>
</feature>
<dbReference type="EMBL" id="CYSR01000002">
    <property type="protein sequence ID" value="CUH98233.1"/>
    <property type="molecule type" value="Genomic_DNA"/>
</dbReference>
<dbReference type="PANTHER" id="PTHR30055">
    <property type="entry name" value="HTH-TYPE TRANSCRIPTIONAL REGULATOR RUTR"/>
    <property type="match status" value="1"/>
</dbReference>
<dbReference type="SUPFAM" id="SSF46689">
    <property type="entry name" value="Homeodomain-like"/>
    <property type="match status" value="1"/>
</dbReference>
<evidence type="ECO:0000256" key="2">
    <source>
        <dbReference type="ARBA" id="ARBA00023125"/>
    </source>
</evidence>
<evidence type="ECO:0000313" key="7">
    <source>
        <dbReference type="Proteomes" id="UP000051326"/>
    </source>
</evidence>
<organism evidence="6 7">
    <name type="scientific">Leisingera aquaemixtae</name>
    <dbReference type="NCBI Taxonomy" id="1396826"/>
    <lineage>
        <taxon>Bacteria</taxon>
        <taxon>Pseudomonadati</taxon>
        <taxon>Pseudomonadota</taxon>
        <taxon>Alphaproteobacteria</taxon>
        <taxon>Rhodobacterales</taxon>
        <taxon>Roseobacteraceae</taxon>
        <taxon>Leisingera</taxon>
    </lineage>
</organism>
<gene>
    <name evidence="6" type="primary">ethR</name>
    <name evidence="6" type="ORF">PHA8399_00346</name>
</gene>
<dbReference type="InterPro" id="IPR009057">
    <property type="entry name" value="Homeodomain-like_sf"/>
</dbReference>
<dbReference type="InterPro" id="IPR050109">
    <property type="entry name" value="HTH-type_TetR-like_transc_reg"/>
</dbReference>
<reference evidence="6 7" key="1">
    <citation type="submission" date="2015-09" db="EMBL/GenBank/DDBJ databases">
        <authorList>
            <consortium name="Swine Surveillance"/>
        </authorList>
    </citation>
    <scope>NUCLEOTIDE SEQUENCE [LARGE SCALE GENOMIC DNA]</scope>
    <source>
        <strain evidence="6 7">CECT 8399</strain>
    </source>
</reference>
<sequence length="193" mass="20103">MNMAGIDPKQQAILEAAWAAFSTYGFRKTSMDDIAKGAGMSRPALYLHFKNKEAIFRALVAAYYSNAAENVRAGLASKGTLSDRLLAAFAGQGGEAIESMMASAHGMELFEVTKNVAGEEIEAGEAALRGLYAAWLQQQAEAGQAALPGDAGVIARTVCASLKGIKQTAGDFAAYQAGVRQLAALVGAGLTPR</sequence>
<dbReference type="InterPro" id="IPR001647">
    <property type="entry name" value="HTH_TetR"/>
</dbReference>
<dbReference type="PROSITE" id="PS50977">
    <property type="entry name" value="HTH_TETR_2"/>
    <property type="match status" value="1"/>
</dbReference>
<dbReference type="RefSeq" id="WP_058284463.1">
    <property type="nucleotide sequence ID" value="NZ_CYSR01000002.1"/>
</dbReference>
<dbReference type="FunFam" id="1.10.10.60:FF:000141">
    <property type="entry name" value="TetR family transcriptional regulator"/>
    <property type="match status" value="1"/>
</dbReference>
<dbReference type="PANTHER" id="PTHR30055:SF234">
    <property type="entry name" value="HTH-TYPE TRANSCRIPTIONAL REGULATOR BETI"/>
    <property type="match status" value="1"/>
</dbReference>
<dbReference type="GO" id="GO:0003700">
    <property type="term" value="F:DNA-binding transcription factor activity"/>
    <property type="evidence" value="ECO:0007669"/>
    <property type="project" value="TreeGrafter"/>
</dbReference>
<evidence type="ECO:0000256" key="1">
    <source>
        <dbReference type="ARBA" id="ARBA00023015"/>
    </source>
</evidence>
<dbReference type="Proteomes" id="UP000051326">
    <property type="component" value="Unassembled WGS sequence"/>
</dbReference>
<dbReference type="AlphaFoldDB" id="A0A0P1H5S0"/>
<protein>
    <submittedName>
        <fullName evidence="6">HTH-type transcriptional regulator EthR</fullName>
    </submittedName>
</protein>
<dbReference type="STRING" id="1396826.PHA8399_00346"/>
<evidence type="ECO:0000256" key="3">
    <source>
        <dbReference type="ARBA" id="ARBA00023163"/>
    </source>
</evidence>
<keyword evidence="2 4" id="KW-0238">DNA-binding</keyword>
<keyword evidence="3" id="KW-0804">Transcription</keyword>
<evidence type="ECO:0000313" key="6">
    <source>
        <dbReference type="EMBL" id="CUH98233.1"/>
    </source>
</evidence>
<dbReference type="Gene3D" id="1.10.357.10">
    <property type="entry name" value="Tetracycline Repressor, domain 2"/>
    <property type="match status" value="1"/>
</dbReference>
<accession>A0A0P1H5S0</accession>
<dbReference type="Pfam" id="PF00440">
    <property type="entry name" value="TetR_N"/>
    <property type="match status" value="1"/>
</dbReference>
<keyword evidence="1" id="KW-0805">Transcription regulation</keyword>
<proteinExistence type="predicted"/>
<dbReference type="GO" id="GO:0000976">
    <property type="term" value="F:transcription cis-regulatory region binding"/>
    <property type="evidence" value="ECO:0007669"/>
    <property type="project" value="TreeGrafter"/>
</dbReference>
<dbReference type="PRINTS" id="PR00455">
    <property type="entry name" value="HTHTETR"/>
</dbReference>
<dbReference type="Gene3D" id="1.10.10.60">
    <property type="entry name" value="Homeodomain-like"/>
    <property type="match status" value="1"/>
</dbReference>
<feature type="DNA-binding region" description="H-T-H motif" evidence="4">
    <location>
        <begin position="30"/>
        <end position="49"/>
    </location>
</feature>
<evidence type="ECO:0000259" key="5">
    <source>
        <dbReference type="PROSITE" id="PS50977"/>
    </source>
</evidence>
<evidence type="ECO:0000256" key="4">
    <source>
        <dbReference type="PROSITE-ProRule" id="PRU00335"/>
    </source>
</evidence>
<name>A0A0P1H5S0_9RHOB</name>